<evidence type="ECO:0000313" key="2">
    <source>
        <dbReference type="Proteomes" id="UP000824219"/>
    </source>
</evidence>
<proteinExistence type="predicted"/>
<evidence type="ECO:0000313" key="1">
    <source>
        <dbReference type="EMBL" id="KAG7333885.1"/>
    </source>
</evidence>
<reference evidence="1 2" key="1">
    <citation type="submission" date="2021-06" db="EMBL/GenBank/DDBJ databases">
        <title>Chromosome-level genome assembly of the red-tail catfish (Hemibagrus wyckioides).</title>
        <authorList>
            <person name="Shao F."/>
        </authorList>
    </citation>
    <scope>NUCLEOTIDE SEQUENCE [LARGE SCALE GENOMIC DNA]</scope>
    <source>
        <strain evidence="1">EC202008001</strain>
        <tissue evidence="1">Blood</tissue>
    </source>
</reference>
<dbReference type="EMBL" id="JAHKSW010000003">
    <property type="protein sequence ID" value="KAG7333885.1"/>
    <property type="molecule type" value="Genomic_DNA"/>
</dbReference>
<keyword evidence="2" id="KW-1185">Reference proteome</keyword>
<sequence>MRGLKYTKGTSKQLEELSKFFWLPLNSSATVIAGEAESQEDEDGNCNVTELQYVLRCVSNCLPSVHQKQREAQQSEFLEGCANKIFLDGG</sequence>
<organism evidence="1 2">
    <name type="scientific">Hemibagrus wyckioides</name>
    <dbReference type="NCBI Taxonomy" id="337641"/>
    <lineage>
        <taxon>Eukaryota</taxon>
        <taxon>Metazoa</taxon>
        <taxon>Chordata</taxon>
        <taxon>Craniata</taxon>
        <taxon>Vertebrata</taxon>
        <taxon>Euteleostomi</taxon>
        <taxon>Actinopterygii</taxon>
        <taxon>Neopterygii</taxon>
        <taxon>Teleostei</taxon>
        <taxon>Ostariophysi</taxon>
        <taxon>Siluriformes</taxon>
        <taxon>Bagridae</taxon>
        <taxon>Hemibagrus</taxon>
    </lineage>
</organism>
<protein>
    <submittedName>
        <fullName evidence="1">Uncharacterized protein</fullName>
    </submittedName>
</protein>
<dbReference type="Proteomes" id="UP000824219">
    <property type="component" value="Linkage Group LG03"/>
</dbReference>
<comment type="caution">
    <text evidence="1">The sequence shown here is derived from an EMBL/GenBank/DDBJ whole genome shotgun (WGS) entry which is preliminary data.</text>
</comment>
<gene>
    <name evidence="1" type="ORF">KOW79_002292</name>
</gene>
<accession>A0A9D3P6D2</accession>
<dbReference type="AlphaFoldDB" id="A0A9D3P6D2"/>
<name>A0A9D3P6D2_9TELE</name>